<dbReference type="EMBL" id="JAASRO010000001">
    <property type="protein sequence ID" value="NIK62037.1"/>
    <property type="molecule type" value="Genomic_DNA"/>
</dbReference>
<sequence length="73" mass="8281">MRSSLRKKHDRTPSTPDDALSDTQYCAFCATVMPFERVDPTDYLVDEPDEWICTKCGSALLIDPPTQHLHRSA</sequence>
<reference evidence="2 3" key="1">
    <citation type="submission" date="2020-03" db="EMBL/GenBank/DDBJ databases">
        <title>Sequencing the genomes of 1000 actinobacteria strains.</title>
        <authorList>
            <person name="Klenk H.-P."/>
        </authorList>
    </citation>
    <scope>NUCLEOTIDE SEQUENCE [LARGE SCALE GENOMIC DNA]</scope>
    <source>
        <strain evidence="2 3">DSM 45490</strain>
    </source>
</reference>
<protein>
    <submittedName>
        <fullName evidence="2">Heterodisulfide reductase subunit A-like polyferredoxin</fullName>
    </submittedName>
</protein>
<feature type="compositionally biased region" description="Basic residues" evidence="1">
    <location>
        <begin position="1"/>
        <end position="10"/>
    </location>
</feature>
<feature type="region of interest" description="Disordered" evidence="1">
    <location>
        <begin position="1"/>
        <end position="21"/>
    </location>
</feature>
<organism evidence="2 3">
    <name type="scientific">Kribbella shirazensis</name>
    <dbReference type="NCBI Taxonomy" id="1105143"/>
    <lineage>
        <taxon>Bacteria</taxon>
        <taxon>Bacillati</taxon>
        <taxon>Actinomycetota</taxon>
        <taxon>Actinomycetes</taxon>
        <taxon>Propionibacteriales</taxon>
        <taxon>Kribbellaceae</taxon>
        <taxon>Kribbella</taxon>
    </lineage>
</organism>
<accession>A0A7X5VIU6</accession>
<dbReference type="Proteomes" id="UP000555407">
    <property type="component" value="Unassembled WGS sequence"/>
</dbReference>
<evidence type="ECO:0000256" key="1">
    <source>
        <dbReference type="SAM" id="MobiDB-lite"/>
    </source>
</evidence>
<evidence type="ECO:0000313" key="2">
    <source>
        <dbReference type="EMBL" id="NIK62037.1"/>
    </source>
</evidence>
<keyword evidence="3" id="KW-1185">Reference proteome</keyword>
<gene>
    <name evidence="2" type="ORF">BJY22_007754</name>
</gene>
<proteinExistence type="predicted"/>
<evidence type="ECO:0000313" key="3">
    <source>
        <dbReference type="Proteomes" id="UP000555407"/>
    </source>
</evidence>
<comment type="caution">
    <text evidence="2">The sequence shown here is derived from an EMBL/GenBank/DDBJ whole genome shotgun (WGS) entry which is preliminary data.</text>
</comment>
<dbReference type="RefSeq" id="WP_167203123.1">
    <property type="nucleotide sequence ID" value="NZ_JAASRO010000001.1"/>
</dbReference>
<dbReference type="AlphaFoldDB" id="A0A7X5VIU6"/>
<name>A0A7X5VIU6_9ACTN</name>